<comment type="similarity">
    <text evidence="1">Belongs to the phosphopentomutase family.</text>
</comment>
<dbReference type="GO" id="GO:0009117">
    <property type="term" value="P:nucleotide metabolic process"/>
    <property type="evidence" value="ECO:0007669"/>
    <property type="project" value="InterPro"/>
</dbReference>
<protein>
    <submittedName>
        <fullName evidence="6">Phosphopentomutase</fullName>
    </submittedName>
</protein>
<evidence type="ECO:0000256" key="1">
    <source>
        <dbReference type="ARBA" id="ARBA00010373"/>
    </source>
</evidence>
<sequence length="393" mass="42850">MGKAILLVLDGLGIGAMNDCKEVKPEDINAHTLNHIRQHYPLDIPVLDKLGLAGLVEGKKEFKEAACGKANLAHAGADTYMGHQEIAGSFPKAPAKRLMRDIHSALGNQIKAAGYKVEYPWNNKPLLLINEALVIGDNLESAVGNIINMTADLNKMPFQDVKKLAETVREFVDTSRVIAFGNARKASLNDILGAVREGKAGQWGVDSPKSGVYGEGYEVFHLGYGVNIYGQFPMIAARVGLPVYRIGKTADVLHGEGPAYPIVKTADVLKKLEEEYMKETGDAAYLVNVQETDLAGHKEDVNWYGEILEEVDSFLEGFIPALENNDILIIMADHGNDPTIGHSNHTREQVPIIVTGKQVIPGYLGERETMADVGATLSRYFSLEPTEKGISFL</sequence>
<dbReference type="RefSeq" id="WP_093051240.1">
    <property type="nucleotide sequence ID" value="NZ_FOGT01000007.1"/>
</dbReference>
<dbReference type="GO" id="GO:0008973">
    <property type="term" value="F:phosphopentomutase activity"/>
    <property type="evidence" value="ECO:0007669"/>
    <property type="project" value="InterPro"/>
</dbReference>
<gene>
    <name evidence="6" type="ORF">SAMN05518684_10743</name>
</gene>
<dbReference type="OrthoDB" id="9769930at2"/>
<evidence type="ECO:0000256" key="4">
    <source>
        <dbReference type="ARBA" id="ARBA00023235"/>
    </source>
</evidence>
<name>A0A1H9U9P9_9BACI</name>
<accession>A0A1H9U9P9</accession>
<dbReference type="EMBL" id="FOGT01000007">
    <property type="protein sequence ID" value="SES05823.1"/>
    <property type="molecule type" value="Genomic_DNA"/>
</dbReference>
<keyword evidence="7" id="KW-1185">Reference proteome</keyword>
<dbReference type="InterPro" id="IPR010045">
    <property type="entry name" value="DeoB"/>
</dbReference>
<evidence type="ECO:0000256" key="3">
    <source>
        <dbReference type="ARBA" id="ARBA00023211"/>
    </source>
</evidence>
<dbReference type="InterPro" id="IPR017850">
    <property type="entry name" value="Alkaline_phosphatase_core_sf"/>
</dbReference>
<dbReference type="PIRSF" id="PIRSF001491">
    <property type="entry name" value="Ppentomutase"/>
    <property type="match status" value="1"/>
</dbReference>
<keyword evidence="4" id="KW-0413">Isomerase</keyword>
<keyword evidence="3" id="KW-0464">Manganese</keyword>
<dbReference type="GO" id="GO:0043094">
    <property type="term" value="P:metabolic compound salvage"/>
    <property type="evidence" value="ECO:0007669"/>
    <property type="project" value="InterPro"/>
</dbReference>
<reference evidence="7" key="1">
    <citation type="submission" date="2016-10" db="EMBL/GenBank/DDBJ databases">
        <authorList>
            <person name="Varghese N."/>
            <person name="Submissions S."/>
        </authorList>
    </citation>
    <scope>NUCLEOTIDE SEQUENCE [LARGE SCALE GENOMIC DNA]</scope>
    <source>
        <strain evidence="7">S9</strain>
    </source>
</reference>
<dbReference type="Gene3D" id="3.30.70.1250">
    <property type="entry name" value="Phosphopentomutase"/>
    <property type="match status" value="1"/>
</dbReference>
<evidence type="ECO:0000313" key="6">
    <source>
        <dbReference type="EMBL" id="SES05823.1"/>
    </source>
</evidence>
<dbReference type="GO" id="GO:0005829">
    <property type="term" value="C:cytosol"/>
    <property type="evidence" value="ECO:0007669"/>
    <property type="project" value="TreeGrafter"/>
</dbReference>
<dbReference type="GO" id="GO:0000287">
    <property type="term" value="F:magnesium ion binding"/>
    <property type="evidence" value="ECO:0007669"/>
    <property type="project" value="InterPro"/>
</dbReference>
<dbReference type="Gene3D" id="3.40.720.10">
    <property type="entry name" value="Alkaline Phosphatase, subunit A"/>
    <property type="match status" value="1"/>
</dbReference>
<keyword evidence="2" id="KW-0479">Metal-binding</keyword>
<evidence type="ECO:0000313" key="7">
    <source>
        <dbReference type="Proteomes" id="UP000198571"/>
    </source>
</evidence>
<dbReference type="SUPFAM" id="SSF53649">
    <property type="entry name" value="Alkaline phosphatase-like"/>
    <property type="match status" value="1"/>
</dbReference>
<dbReference type="PANTHER" id="PTHR21110:SF0">
    <property type="entry name" value="PHOSPHOPENTOMUTASE"/>
    <property type="match status" value="1"/>
</dbReference>
<feature type="domain" description="Metalloenzyme" evidence="5">
    <location>
        <begin position="3"/>
        <end position="384"/>
    </location>
</feature>
<dbReference type="PANTHER" id="PTHR21110">
    <property type="entry name" value="PHOSPHOPENTOMUTASE"/>
    <property type="match status" value="1"/>
</dbReference>
<evidence type="ECO:0000256" key="2">
    <source>
        <dbReference type="ARBA" id="ARBA00022723"/>
    </source>
</evidence>
<proteinExistence type="inferred from homology"/>
<organism evidence="6 7">
    <name type="scientific">Salipaludibacillus aurantiacus</name>
    <dbReference type="NCBI Taxonomy" id="1601833"/>
    <lineage>
        <taxon>Bacteria</taxon>
        <taxon>Bacillati</taxon>
        <taxon>Bacillota</taxon>
        <taxon>Bacilli</taxon>
        <taxon>Bacillales</taxon>
        <taxon>Bacillaceae</taxon>
    </lineage>
</organism>
<dbReference type="CDD" id="cd16009">
    <property type="entry name" value="PPM"/>
    <property type="match status" value="1"/>
</dbReference>
<dbReference type="InterPro" id="IPR006124">
    <property type="entry name" value="Metalloenzyme"/>
</dbReference>
<dbReference type="Proteomes" id="UP000198571">
    <property type="component" value="Unassembled WGS sequence"/>
</dbReference>
<dbReference type="NCBIfam" id="NF009049">
    <property type="entry name" value="PRK12383.1"/>
    <property type="match status" value="1"/>
</dbReference>
<evidence type="ECO:0000259" key="5">
    <source>
        <dbReference type="Pfam" id="PF01676"/>
    </source>
</evidence>
<dbReference type="AlphaFoldDB" id="A0A1H9U9P9"/>
<dbReference type="Pfam" id="PF01676">
    <property type="entry name" value="Metalloenzyme"/>
    <property type="match status" value="1"/>
</dbReference>
<dbReference type="InterPro" id="IPR024052">
    <property type="entry name" value="Phosphopentomutase_DeoB_cap_sf"/>
</dbReference>
<dbReference type="STRING" id="1601833.SAMN05518684_10743"/>